<proteinExistence type="predicted"/>
<organism evidence="1 2">
    <name type="scientific">Fusobacterium simiae</name>
    <dbReference type="NCBI Taxonomy" id="855"/>
    <lineage>
        <taxon>Bacteria</taxon>
        <taxon>Fusobacteriati</taxon>
        <taxon>Fusobacteriota</taxon>
        <taxon>Fusobacteriia</taxon>
        <taxon>Fusobacteriales</taxon>
        <taxon>Fusobacteriaceae</taxon>
        <taxon>Fusobacterium</taxon>
    </lineage>
</organism>
<dbReference type="EMBL" id="JAOXXL010000039">
    <property type="protein sequence ID" value="MCY7009015.1"/>
    <property type="molecule type" value="Genomic_DNA"/>
</dbReference>
<gene>
    <name evidence="1" type="ORF">OCK72_10300</name>
</gene>
<name>A0ABT4DK83_FUSSI</name>
<dbReference type="Proteomes" id="UP001062738">
    <property type="component" value="Unassembled WGS sequence"/>
</dbReference>
<keyword evidence="2" id="KW-1185">Reference proteome</keyword>
<comment type="caution">
    <text evidence="1">The sequence shown here is derived from an EMBL/GenBank/DDBJ whole genome shotgun (WGS) entry which is preliminary data.</text>
</comment>
<dbReference type="RefSeq" id="WP_265152744.1">
    <property type="nucleotide sequence ID" value="NZ_JAOXXL010000039.1"/>
</dbReference>
<evidence type="ECO:0000313" key="2">
    <source>
        <dbReference type="Proteomes" id="UP001062738"/>
    </source>
</evidence>
<protein>
    <submittedName>
        <fullName evidence="1">Uncharacterized protein</fullName>
    </submittedName>
</protein>
<reference evidence="1" key="1">
    <citation type="submission" date="2022-09" db="EMBL/GenBank/DDBJ databases">
        <authorList>
            <person name="Zoaiter M."/>
        </authorList>
    </citation>
    <scope>NUCLEOTIDE SEQUENCE</scope>
    <source>
        <strain evidence="1">DSM 19848</strain>
    </source>
</reference>
<evidence type="ECO:0000313" key="1">
    <source>
        <dbReference type="EMBL" id="MCY7009015.1"/>
    </source>
</evidence>
<sequence>MTIKEREMILNLSYQELVEKFKNELIREYAIKQLNRHDFTDKDEEEHY</sequence>
<accession>A0ABT4DK83</accession>